<dbReference type="OrthoDB" id="7293578at2"/>
<evidence type="ECO:0000313" key="2">
    <source>
        <dbReference type="EMBL" id="SDG15508.1"/>
    </source>
</evidence>
<feature type="transmembrane region" description="Helical" evidence="1">
    <location>
        <begin position="70"/>
        <end position="92"/>
    </location>
</feature>
<dbReference type="STRING" id="1082479.SAMN05216241_10639"/>
<evidence type="ECO:0008006" key="4">
    <source>
        <dbReference type="Google" id="ProtNLM"/>
    </source>
</evidence>
<feature type="transmembrane region" description="Helical" evidence="1">
    <location>
        <begin position="355"/>
        <end position="377"/>
    </location>
</feature>
<dbReference type="AlphaFoldDB" id="A0A1G7RXL5"/>
<protein>
    <recommendedName>
        <fullName evidence="4">Oligosaccharide repeat unit polymerase</fullName>
    </recommendedName>
</protein>
<dbReference type="EMBL" id="FNCE01000006">
    <property type="protein sequence ID" value="SDG15508.1"/>
    <property type="molecule type" value="Genomic_DNA"/>
</dbReference>
<feature type="transmembrane region" description="Helical" evidence="1">
    <location>
        <begin position="28"/>
        <end position="49"/>
    </location>
</feature>
<sequence length="444" mass="48252">MIALALGLQTVLWASVGALFLAHRGASLFHPLSFYLVFHGLVFVLRPWAVHGLGFDSQWQAMQFHPTPGGFVATLALASLGLLAFAAAVLPAGNGRARPGPEATSYTAEQRTAFHLVAAVLLPLALFGAWRDAQIFGTLVQAPGGTGMVQQGGHTYFQNTTGYIVKAHHLLIPLTAIFAAVHGFRWWALMPAGAVCLYRAFLGSRWGLVVVLGVVLLLHLAGREGRWLRGVHLALAVPVVAAFVAIGLDRDVLRHATGIGPLRDHGAPIAREGGWLHRLDRADFANFDFLAYIHWAVPGQTRTHTYFTQHLALFTQPIPRMLWPGKPHGSPVQLVDLNRHGWWGTRTKSAVGDGWLSWGLPGVVVTLGLAGAAWGGLHRWYARRADDPMATAAYACFLPVCVLYFRDGSLVTVARTGMWMLLPVILWVAAWRVLARFGGRSGQP</sequence>
<reference evidence="2 3" key="1">
    <citation type="submission" date="2016-10" db="EMBL/GenBank/DDBJ databases">
        <authorList>
            <person name="de Groot N.N."/>
        </authorList>
    </citation>
    <scope>NUCLEOTIDE SEQUENCE [LARGE SCALE GENOMIC DNA]</scope>
    <source>
        <strain evidence="2 3">DSM 25584</strain>
    </source>
</reference>
<feature type="transmembrane region" description="Helical" evidence="1">
    <location>
        <begin position="230"/>
        <end position="248"/>
    </location>
</feature>
<feature type="transmembrane region" description="Helical" evidence="1">
    <location>
        <begin position="389"/>
        <end position="405"/>
    </location>
</feature>
<evidence type="ECO:0000256" key="1">
    <source>
        <dbReference type="SAM" id="Phobius"/>
    </source>
</evidence>
<dbReference type="Proteomes" id="UP000199415">
    <property type="component" value="Unassembled WGS sequence"/>
</dbReference>
<organism evidence="2 3">
    <name type="scientific">Limimonas halophila</name>
    <dbReference type="NCBI Taxonomy" id="1082479"/>
    <lineage>
        <taxon>Bacteria</taxon>
        <taxon>Pseudomonadati</taxon>
        <taxon>Pseudomonadota</taxon>
        <taxon>Alphaproteobacteria</taxon>
        <taxon>Rhodospirillales</taxon>
        <taxon>Rhodovibrionaceae</taxon>
        <taxon>Limimonas</taxon>
    </lineage>
</organism>
<keyword evidence="1" id="KW-0812">Transmembrane</keyword>
<proteinExistence type="predicted"/>
<keyword evidence="1" id="KW-0472">Membrane</keyword>
<feature type="transmembrane region" description="Helical" evidence="1">
    <location>
        <begin position="112"/>
        <end position="130"/>
    </location>
</feature>
<accession>A0A1G7RXL5</accession>
<name>A0A1G7RXL5_9PROT</name>
<keyword evidence="3" id="KW-1185">Reference proteome</keyword>
<evidence type="ECO:0000313" key="3">
    <source>
        <dbReference type="Proteomes" id="UP000199415"/>
    </source>
</evidence>
<feature type="transmembrane region" description="Helical" evidence="1">
    <location>
        <begin position="200"/>
        <end position="218"/>
    </location>
</feature>
<feature type="transmembrane region" description="Helical" evidence="1">
    <location>
        <begin position="417"/>
        <end position="435"/>
    </location>
</feature>
<dbReference type="RefSeq" id="WP_090019998.1">
    <property type="nucleotide sequence ID" value="NZ_FNCE01000006.1"/>
</dbReference>
<keyword evidence="1" id="KW-1133">Transmembrane helix</keyword>
<feature type="transmembrane region" description="Helical" evidence="1">
    <location>
        <begin position="170"/>
        <end position="188"/>
    </location>
</feature>
<gene>
    <name evidence="2" type="ORF">SAMN05216241_10639</name>
</gene>